<dbReference type="SMART" id="SM00342">
    <property type="entry name" value="HTH_ARAC"/>
    <property type="match status" value="1"/>
</dbReference>
<keyword evidence="1" id="KW-0805">Transcription regulation</keyword>
<dbReference type="Proteomes" id="UP001165283">
    <property type="component" value="Unassembled WGS sequence"/>
</dbReference>
<accession>A0ABT1ACX1</accession>
<dbReference type="PROSITE" id="PS01124">
    <property type="entry name" value="HTH_ARAC_FAMILY_2"/>
    <property type="match status" value="1"/>
</dbReference>
<protein>
    <submittedName>
        <fullName evidence="5">Helix-turn-helix domain-containing protein</fullName>
    </submittedName>
</protein>
<dbReference type="Pfam" id="PF14525">
    <property type="entry name" value="AraC_binding_2"/>
    <property type="match status" value="1"/>
</dbReference>
<keyword evidence="6" id="KW-1185">Reference proteome</keyword>
<dbReference type="PANTHER" id="PTHR46796:SF6">
    <property type="entry name" value="ARAC SUBFAMILY"/>
    <property type="match status" value="1"/>
</dbReference>
<evidence type="ECO:0000259" key="4">
    <source>
        <dbReference type="PROSITE" id="PS01124"/>
    </source>
</evidence>
<name>A0ABT1ACX1_9PSEU</name>
<evidence type="ECO:0000313" key="6">
    <source>
        <dbReference type="Proteomes" id="UP001165283"/>
    </source>
</evidence>
<dbReference type="RefSeq" id="WP_252446442.1">
    <property type="nucleotide sequence ID" value="NZ_JAGSOV010000098.1"/>
</dbReference>
<evidence type="ECO:0000256" key="2">
    <source>
        <dbReference type="ARBA" id="ARBA00023125"/>
    </source>
</evidence>
<proteinExistence type="predicted"/>
<feature type="domain" description="HTH araC/xylS-type" evidence="4">
    <location>
        <begin position="214"/>
        <end position="315"/>
    </location>
</feature>
<sequence>MSTVFRAADEPVGTRLDYWRQVVGGLLGPLDLQAPDQPDFRDRLYVGQLGLIGVADVWVDQPGRGDRTARHIRESTRDEYQIGVQISGRTIVEQGNRQAARRPGDITVVDLSRPARWVTGPARSTTVTIPRELLPLRPDDLTGLTATRISGDRGLGSLVSSLARQLPRHLGTLDGPGGARLGSAVLDVISTALGNRIDQPAHVPWQTRQRALLVQVHAFIERHLGEPGLTPRTVAAAHHISVRYLHKLFETEQTTVADWIRRRRLERCQRDLLDPRLRTRTVSVIAARWGFTDPAHFSRLFRATFGASPAGFRSEALARGEMIHIHGYRSR</sequence>
<gene>
    <name evidence="5" type="ORF">KDL28_38275</name>
</gene>
<dbReference type="Gene3D" id="1.10.10.60">
    <property type="entry name" value="Homeodomain-like"/>
    <property type="match status" value="1"/>
</dbReference>
<dbReference type="PANTHER" id="PTHR46796">
    <property type="entry name" value="HTH-TYPE TRANSCRIPTIONAL ACTIVATOR RHAS-RELATED"/>
    <property type="match status" value="1"/>
</dbReference>
<dbReference type="InterPro" id="IPR035418">
    <property type="entry name" value="AraC-bd_2"/>
</dbReference>
<evidence type="ECO:0000256" key="3">
    <source>
        <dbReference type="ARBA" id="ARBA00023163"/>
    </source>
</evidence>
<organism evidence="5 6">
    <name type="scientific">Pseudonocardia humida</name>
    <dbReference type="NCBI Taxonomy" id="2800819"/>
    <lineage>
        <taxon>Bacteria</taxon>
        <taxon>Bacillati</taxon>
        <taxon>Actinomycetota</taxon>
        <taxon>Actinomycetes</taxon>
        <taxon>Pseudonocardiales</taxon>
        <taxon>Pseudonocardiaceae</taxon>
        <taxon>Pseudonocardia</taxon>
    </lineage>
</organism>
<dbReference type="PRINTS" id="PR00032">
    <property type="entry name" value="HTHARAC"/>
</dbReference>
<dbReference type="InterPro" id="IPR020449">
    <property type="entry name" value="Tscrpt_reg_AraC-type_HTH"/>
</dbReference>
<evidence type="ECO:0000313" key="5">
    <source>
        <dbReference type="EMBL" id="MCO1660912.1"/>
    </source>
</evidence>
<reference evidence="5" key="1">
    <citation type="submission" date="2021-04" db="EMBL/GenBank/DDBJ databases">
        <title>Pseudonocardia sp. nov., isolated from sandy soil of mangrove forest.</title>
        <authorList>
            <person name="Zan Z."/>
            <person name="Huang R."/>
            <person name="Liu W."/>
        </authorList>
    </citation>
    <scope>NUCLEOTIDE SEQUENCE</scope>
    <source>
        <strain evidence="5">S2-4</strain>
    </source>
</reference>
<dbReference type="SUPFAM" id="SSF46689">
    <property type="entry name" value="Homeodomain-like"/>
    <property type="match status" value="1"/>
</dbReference>
<dbReference type="InterPro" id="IPR009057">
    <property type="entry name" value="Homeodomain-like_sf"/>
</dbReference>
<keyword evidence="2" id="KW-0238">DNA-binding</keyword>
<comment type="caution">
    <text evidence="5">The sequence shown here is derived from an EMBL/GenBank/DDBJ whole genome shotgun (WGS) entry which is preliminary data.</text>
</comment>
<dbReference type="InterPro" id="IPR050204">
    <property type="entry name" value="AraC_XylS_family_regulators"/>
</dbReference>
<dbReference type="Pfam" id="PF12833">
    <property type="entry name" value="HTH_18"/>
    <property type="match status" value="1"/>
</dbReference>
<dbReference type="EMBL" id="JAGSOV010000098">
    <property type="protein sequence ID" value="MCO1660912.1"/>
    <property type="molecule type" value="Genomic_DNA"/>
</dbReference>
<keyword evidence="3" id="KW-0804">Transcription</keyword>
<evidence type="ECO:0000256" key="1">
    <source>
        <dbReference type="ARBA" id="ARBA00023015"/>
    </source>
</evidence>
<dbReference type="InterPro" id="IPR018060">
    <property type="entry name" value="HTH_AraC"/>
</dbReference>